<accession>A0AA40RX86</accession>
<dbReference type="GO" id="GO:0030001">
    <property type="term" value="P:metal ion transport"/>
    <property type="evidence" value="ECO:0007669"/>
    <property type="project" value="UniProtKB-ARBA"/>
</dbReference>
<feature type="non-terminal residue" evidence="9">
    <location>
        <position position="109"/>
    </location>
</feature>
<keyword evidence="7 8" id="KW-0472">Membrane</keyword>
<dbReference type="InterPro" id="IPR003445">
    <property type="entry name" value="Cat_transpt"/>
</dbReference>
<sequence>MSRKIELPSAAEMKKFHNQSRKHTFWTHISMPQRLTLGFLSVITIGALLLMMPISHYGNMHHSFMDALFTATSAASVTGLTVVDTATHWTVFGQTVIMFLIEVGALGFM</sequence>
<evidence type="ECO:0000256" key="8">
    <source>
        <dbReference type="SAM" id="Phobius"/>
    </source>
</evidence>
<keyword evidence="5 8" id="KW-1133">Transmembrane helix</keyword>
<keyword evidence="6" id="KW-0406">Ion transport</keyword>
<evidence type="ECO:0000313" key="10">
    <source>
        <dbReference type="Proteomes" id="UP001138621"/>
    </source>
</evidence>
<dbReference type="EMBL" id="JAAMRD010000234">
    <property type="protein sequence ID" value="MBA1307669.1"/>
    <property type="molecule type" value="Genomic_DNA"/>
</dbReference>
<evidence type="ECO:0000256" key="6">
    <source>
        <dbReference type="ARBA" id="ARBA00023065"/>
    </source>
</evidence>
<evidence type="ECO:0000256" key="5">
    <source>
        <dbReference type="ARBA" id="ARBA00022989"/>
    </source>
</evidence>
<gene>
    <name evidence="9" type="ORF">G7024_25320</name>
</gene>
<evidence type="ECO:0000256" key="1">
    <source>
        <dbReference type="ARBA" id="ARBA00004651"/>
    </source>
</evidence>
<evidence type="ECO:0000256" key="4">
    <source>
        <dbReference type="ARBA" id="ARBA00022692"/>
    </source>
</evidence>
<feature type="transmembrane region" description="Helical" evidence="8">
    <location>
        <begin position="89"/>
        <end position="108"/>
    </location>
</feature>
<evidence type="ECO:0000256" key="2">
    <source>
        <dbReference type="ARBA" id="ARBA00022448"/>
    </source>
</evidence>
<dbReference type="Pfam" id="PF02386">
    <property type="entry name" value="TrkH"/>
    <property type="match status" value="1"/>
</dbReference>
<evidence type="ECO:0000256" key="7">
    <source>
        <dbReference type="ARBA" id="ARBA00023136"/>
    </source>
</evidence>
<protein>
    <submittedName>
        <fullName evidence="9">Trk family potassium uptake protein</fullName>
    </submittedName>
</protein>
<name>A0AA40RX86_STUST</name>
<comment type="caution">
    <text evidence="9">The sequence shown here is derived from an EMBL/GenBank/DDBJ whole genome shotgun (WGS) entry which is preliminary data.</text>
</comment>
<dbReference type="Proteomes" id="UP001138621">
    <property type="component" value="Unassembled WGS sequence"/>
</dbReference>
<organism evidence="9 10">
    <name type="scientific">Stutzerimonas stutzeri</name>
    <name type="common">Pseudomonas stutzeri</name>
    <dbReference type="NCBI Taxonomy" id="316"/>
    <lineage>
        <taxon>Bacteria</taxon>
        <taxon>Pseudomonadati</taxon>
        <taxon>Pseudomonadota</taxon>
        <taxon>Gammaproteobacteria</taxon>
        <taxon>Pseudomonadales</taxon>
        <taxon>Pseudomonadaceae</taxon>
        <taxon>Stutzerimonas</taxon>
    </lineage>
</organism>
<proteinExistence type="predicted"/>
<evidence type="ECO:0000256" key="3">
    <source>
        <dbReference type="ARBA" id="ARBA00022475"/>
    </source>
</evidence>
<dbReference type="PANTHER" id="PTHR32024:SF1">
    <property type="entry name" value="KTR SYSTEM POTASSIUM UPTAKE PROTEIN B"/>
    <property type="match status" value="1"/>
</dbReference>
<comment type="subcellular location">
    <subcellularLocation>
        <location evidence="1">Cell membrane</location>
        <topology evidence="1">Multi-pass membrane protein</topology>
    </subcellularLocation>
</comment>
<keyword evidence="2" id="KW-0813">Transport</keyword>
<keyword evidence="3" id="KW-1003">Cell membrane</keyword>
<evidence type="ECO:0000313" key="9">
    <source>
        <dbReference type="EMBL" id="MBA1307669.1"/>
    </source>
</evidence>
<dbReference type="GO" id="GO:0008324">
    <property type="term" value="F:monoatomic cation transmembrane transporter activity"/>
    <property type="evidence" value="ECO:0007669"/>
    <property type="project" value="InterPro"/>
</dbReference>
<feature type="transmembrane region" description="Helical" evidence="8">
    <location>
        <begin position="35"/>
        <end position="52"/>
    </location>
</feature>
<dbReference type="PANTHER" id="PTHR32024">
    <property type="entry name" value="TRK SYSTEM POTASSIUM UPTAKE PROTEIN TRKG-RELATED"/>
    <property type="match status" value="1"/>
</dbReference>
<keyword evidence="4 8" id="KW-0812">Transmembrane</keyword>
<dbReference type="GO" id="GO:0005886">
    <property type="term" value="C:plasma membrane"/>
    <property type="evidence" value="ECO:0007669"/>
    <property type="project" value="UniProtKB-SubCell"/>
</dbReference>
<dbReference type="AlphaFoldDB" id="A0AA40RX86"/>
<reference evidence="9" key="1">
    <citation type="submission" date="2020-02" db="EMBL/GenBank/DDBJ databases">
        <title>Synteny-based analysis reveals conserved mechanism for high triclosan tolerance in Pseudomonas, as well as instances of horizontal transfer.</title>
        <authorList>
            <person name="Mcfarland A.G."/>
            <person name="Bertucci H.K."/>
            <person name="Litmann E."/>
            <person name="Shen J."/>
            <person name="Huttenhower C."/>
            <person name="Hartmann E.M."/>
        </authorList>
    </citation>
    <scope>NUCLEOTIDE SEQUENCE</scope>
    <source>
        <strain evidence="9">109A1</strain>
    </source>
</reference>